<dbReference type="Pfam" id="PF13671">
    <property type="entry name" value="AAA_33"/>
    <property type="match status" value="1"/>
</dbReference>
<evidence type="ECO:0000313" key="2">
    <source>
        <dbReference type="EMBL" id="MFH4977702.1"/>
    </source>
</evidence>
<feature type="region of interest" description="Disordered" evidence="1">
    <location>
        <begin position="176"/>
        <end position="204"/>
    </location>
</feature>
<proteinExistence type="predicted"/>
<dbReference type="InterPro" id="IPR027417">
    <property type="entry name" value="P-loop_NTPase"/>
</dbReference>
<accession>A0ABD6ELV7</accession>
<dbReference type="AlphaFoldDB" id="A0ABD6ELV7"/>
<dbReference type="SUPFAM" id="SSF52540">
    <property type="entry name" value="P-loop containing nucleoside triphosphate hydrolases"/>
    <property type="match status" value="1"/>
</dbReference>
<dbReference type="InterPro" id="IPR026302">
    <property type="entry name" value="NEDD4-bd_p2"/>
</dbReference>
<dbReference type="PANTHER" id="PTHR13308:SF40">
    <property type="entry name" value="NEDD4-BINDING PROTEIN 2-LIKE 1"/>
    <property type="match status" value="1"/>
</dbReference>
<organism evidence="2 3">
    <name type="scientific">Gnathostoma spinigerum</name>
    <dbReference type="NCBI Taxonomy" id="75299"/>
    <lineage>
        <taxon>Eukaryota</taxon>
        <taxon>Metazoa</taxon>
        <taxon>Ecdysozoa</taxon>
        <taxon>Nematoda</taxon>
        <taxon>Chromadorea</taxon>
        <taxon>Rhabditida</taxon>
        <taxon>Spirurina</taxon>
        <taxon>Gnathostomatomorpha</taxon>
        <taxon>Gnathostomatoidea</taxon>
        <taxon>Gnathostomatidae</taxon>
        <taxon>Gnathostoma</taxon>
    </lineage>
</organism>
<keyword evidence="3" id="KW-1185">Reference proteome</keyword>
<comment type="caution">
    <text evidence="2">The sequence shown here is derived from an EMBL/GenBank/DDBJ whole genome shotgun (WGS) entry which is preliminary data.</text>
</comment>
<protein>
    <submittedName>
        <fullName evidence="2">Uncharacterized protein</fullName>
    </submittedName>
</protein>
<dbReference type="Gene3D" id="3.40.50.300">
    <property type="entry name" value="P-loop containing nucleotide triphosphate hydrolases"/>
    <property type="match status" value="1"/>
</dbReference>
<evidence type="ECO:0000313" key="3">
    <source>
        <dbReference type="Proteomes" id="UP001608902"/>
    </source>
</evidence>
<gene>
    <name evidence="2" type="ORF">AB6A40_004411</name>
</gene>
<sequence>MSPATVHEQCWDGCADVAKVSSCIRNGHPVMVLMRGVPGSGKSHLARQLLNETNGVILSTDDLFMENGIYKFDPAKLDEYHQKNIKDAKNAMLDGRKPVIVDNTNILMIHMKPYILQAVVSLYEIYFVEPQTAWKKTASTCAQFNTHMVSEKTISRMLESFESVSLENALKPVQLKLSPPMAGESDEETSTNSNQYQDWDGIKR</sequence>
<evidence type="ECO:0000256" key="1">
    <source>
        <dbReference type="SAM" id="MobiDB-lite"/>
    </source>
</evidence>
<dbReference type="PANTHER" id="PTHR13308">
    <property type="entry name" value="NEDD4-BINDING PROTEIN 2-LIKE 1"/>
    <property type="match status" value="1"/>
</dbReference>
<name>A0ABD6ELV7_9BILA</name>
<dbReference type="EMBL" id="JBGFUD010002528">
    <property type="protein sequence ID" value="MFH4977702.1"/>
    <property type="molecule type" value="Genomic_DNA"/>
</dbReference>
<dbReference type="Proteomes" id="UP001608902">
    <property type="component" value="Unassembled WGS sequence"/>
</dbReference>
<reference evidence="2 3" key="1">
    <citation type="submission" date="2024-08" db="EMBL/GenBank/DDBJ databases">
        <title>Gnathostoma spinigerum genome.</title>
        <authorList>
            <person name="Gonzalez-Bertolin B."/>
            <person name="Monzon S."/>
            <person name="Zaballos A."/>
            <person name="Jimenez P."/>
            <person name="Dekumyoy P."/>
            <person name="Varona S."/>
            <person name="Cuesta I."/>
            <person name="Sumanam S."/>
            <person name="Adisakwattana P."/>
            <person name="Gasser R.B."/>
            <person name="Hernandez-Gonzalez A."/>
            <person name="Young N.D."/>
            <person name="Perteguer M.J."/>
        </authorList>
    </citation>
    <scope>NUCLEOTIDE SEQUENCE [LARGE SCALE GENOMIC DNA]</scope>
    <source>
        <strain evidence="2">AL3</strain>
        <tissue evidence="2">Liver</tissue>
    </source>
</reference>